<dbReference type="EMBL" id="VSRR010106558">
    <property type="protein sequence ID" value="MPC96576.1"/>
    <property type="molecule type" value="Genomic_DNA"/>
</dbReference>
<accession>A0A5B7JQG7</accession>
<organism evidence="2 3">
    <name type="scientific">Portunus trituberculatus</name>
    <name type="common">Swimming crab</name>
    <name type="synonym">Neptunus trituberculatus</name>
    <dbReference type="NCBI Taxonomy" id="210409"/>
    <lineage>
        <taxon>Eukaryota</taxon>
        <taxon>Metazoa</taxon>
        <taxon>Ecdysozoa</taxon>
        <taxon>Arthropoda</taxon>
        <taxon>Crustacea</taxon>
        <taxon>Multicrustacea</taxon>
        <taxon>Malacostraca</taxon>
        <taxon>Eumalacostraca</taxon>
        <taxon>Eucarida</taxon>
        <taxon>Decapoda</taxon>
        <taxon>Pleocyemata</taxon>
        <taxon>Brachyura</taxon>
        <taxon>Eubrachyura</taxon>
        <taxon>Portunoidea</taxon>
        <taxon>Portunidae</taxon>
        <taxon>Portuninae</taxon>
        <taxon>Portunus</taxon>
    </lineage>
</organism>
<sequence length="69" mass="8131">MDAGFDRWPLAVSTTKDDSIFKGDRERRRAILLPDGCYHEPESLCPSREGRRKREKEGERERGKEKRPE</sequence>
<comment type="caution">
    <text evidence="2">The sequence shown here is derived from an EMBL/GenBank/DDBJ whole genome shotgun (WGS) entry which is preliminary data.</text>
</comment>
<gene>
    <name evidence="2" type="ORF">E2C01_091842</name>
</gene>
<protein>
    <submittedName>
        <fullName evidence="2">Uncharacterized protein</fullName>
    </submittedName>
</protein>
<dbReference type="Proteomes" id="UP000324222">
    <property type="component" value="Unassembled WGS sequence"/>
</dbReference>
<evidence type="ECO:0000313" key="3">
    <source>
        <dbReference type="Proteomes" id="UP000324222"/>
    </source>
</evidence>
<reference evidence="2 3" key="1">
    <citation type="submission" date="2019-05" db="EMBL/GenBank/DDBJ databases">
        <title>Another draft genome of Portunus trituberculatus and its Hox gene families provides insights of decapod evolution.</title>
        <authorList>
            <person name="Jeong J.-H."/>
            <person name="Song I."/>
            <person name="Kim S."/>
            <person name="Choi T."/>
            <person name="Kim D."/>
            <person name="Ryu S."/>
            <person name="Kim W."/>
        </authorList>
    </citation>
    <scope>NUCLEOTIDE SEQUENCE [LARGE SCALE GENOMIC DNA]</scope>
    <source>
        <tissue evidence="2">Muscle</tissue>
    </source>
</reference>
<proteinExistence type="predicted"/>
<evidence type="ECO:0000313" key="2">
    <source>
        <dbReference type="EMBL" id="MPC96576.1"/>
    </source>
</evidence>
<evidence type="ECO:0000256" key="1">
    <source>
        <dbReference type="SAM" id="MobiDB-lite"/>
    </source>
</evidence>
<feature type="compositionally biased region" description="Basic and acidic residues" evidence="1">
    <location>
        <begin position="55"/>
        <end position="69"/>
    </location>
</feature>
<keyword evidence="3" id="KW-1185">Reference proteome</keyword>
<dbReference type="AlphaFoldDB" id="A0A5B7JQG7"/>
<name>A0A5B7JQG7_PORTR</name>
<feature type="region of interest" description="Disordered" evidence="1">
    <location>
        <begin position="38"/>
        <end position="69"/>
    </location>
</feature>